<reference evidence="1 2" key="1">
    <citation type="submission" date="2014-04" db="EMBL/GenBank/DDBJ databases">
        <title>Genome evolution of avian class.</title>
        <authorList>
            <person name="Zhang G."/>
            <person name="Li C."/>
        </authorList>
    </citation>
    <scope>NUCLEOTIDE SEQUENCE [LARGE SCALE GENOMIC DNA]</scope>
    <source>
        <strain evidence="1">BGI_N310</strain>
    </source>
</reference>
<proteinExistence type="predicted"/>
<keyword evidence="2" id="KW-1185">Reference proteome</keyword>
<evidence type="ECO:0000313" key="1">
    <source>
        <dbReference type="EMBL" id="KFP74996.1"/>
    </source>
</evidence>
<dbReference type="AlphaFoldDB" id="A0A091MI89"/>
<evidence type="ECO:0000313" key="2">
    <source>
        <dbReference type="Proteomes" id="UP000053537"/>
    </source>
</evidence>
<dbReference type="Proteomes" id="UP000053537">
    <property type="component" value="Unassembled WGS sequence"/>
</dbReference>
<sequence>DAPTSKSNITMNTWPPQASYPCGNFFYTSCLKPKRPAG</sequence>
<dbReference type="EMBL" id="KK829013">
    <property type="protein sequence ID" value="KFP74996.1"/>
    <property type="molecule type" value="Genomic_DNA"/>
</dbReference>
<feature type="non-terminal residue" evidence="1">
    <location>
        <position position="38"/>
    </location>
</feature>
<gene>
    <name evidence="1" type="ORF">N310_09137</name>
</gene>
<accession>A0A091MI89</accession>
<protein>
    <submittedName>
        <fullName evidence="1">Uncharacterized protein</fullName>
    </submittedName>
</protein>
<feature type="non-terminal residue" evidence="1">
    <location>
        <position position="1"/>
    </location>
</feature>
<name>A0A091MI89_9PASS</name>
<organism evidence="1 2">
    <name type="scientific">Acanthisitta chloris</name>
    <name type="common">rifleman</name>
    <dbReference type="NCBI Taxonomy" id="57068"/>
    <lineage>
        <taxon>Eukaryota</taxon>
        <taxon>Metazoa</taxon>
        <taxon>Chordata</taxon>
        <taxon>Craniata</taxon>
        <taxon>Vertebrata</taxon>
        <taxon>Euteleostomi</taxon>
        <taxon>Archelosauria</taxon>
        <taxon>Archosauria</taxon>
        <taxon>Dinosauria</taxon>
        <taxon>Saurischia</taxon>
        <taxon>Theropoda</taxon>
        <taxon>Coelurosauria</taxon>
        <taxon>Aves</taxon>
        <taxon>Neognathae</taxon>
        <taxon>Neoaves</taxon>
        <taxon>Telluraves</taxon>
        <taxon>Australaves</taxon>
        <taxon>Passeriformes</taxon>
        <taxon>Acanthisittidae</taxon>
        <taxon>Acanthisitta</taxon>
    </lineage>
</organism>